<proteinExistence type="predicted"/>
<dbReference type="EMBL" id="MFJG01000009">
    <property type="protein sequence ID" value="OGG07280.1"/>
    <property type="molecule type" value="Genomic_DNA"/>
</dbReference>
<evidence type="ECO:0000313" key="2">
    <source>
        <dbReference type="Proteomes" id="UP000178681"/>
    </source>
</evidence>
<evidence type="ECO:0000313" key="1">
    <source>
        <dbReference type="EMBL" id="OGG07280.1"/>
    </source>
</evidence>
<protein>
    <submittedName>
        <fullName evidence="1">Uncharacterized protein</fullName>
    </submittedName>
</protein>
<gene>
    <name evidence="1" type="ORF">A2872_01590</name>
</gene>
<dbReference type="Proteomes" id="UP000178681">
    <property type="component" value="Unassembled WGS sequence"/>
</dbReference>
<dbReference type="STRING" id="1798377.A2872_01590"/>
<sequence length="228" mass="26696">MKLNLRPKAINLRKNGFSIKDIAKKLDISTSTASIWCRKTNLTSKQKKKLEIRKSRKLDKFLKMVQKQKLGRLKANNKIQGKAYKEIGNFSKRDLLIAGVALYWAEGFKHLAEKRIGFCNSDPAMIKFMINFLTSHFEVKTEEISPRLTINKSFKDREGDIIKFWSDYLKIPESQFTKSFYQKVKLVKVYEHPENYHGVLRIHVKKSSKLLLKMRGNIEGFKVYSFKN</sequence>
<dbReference type="Gene3D" id="1.10.10.60">
    <property type="entry name" value="Homeodomain-like"/>
    <property type="match status" value="1"/>
</dbReference>
<reference evidence="1 2" key="1">
    <citation type="journal article" date="2016" name="Nat. Commun.">
        <title>Thousands of microbial genomes shed light on interconnected biogeochemical processes in an aquifer system.</title>
        <authorList>
            <person name="Anantharaman K."/>
            <person name="Brown C.T."/>
            <person name="Hug L.A."/>
            <person name="Sharon I."/>
            <person name="Castelle C.J."/>
            <person name="Probst A.J."/>
            <person name="Thomas B.C."/>
            <person name="Singh A."/>
            <person name="Wilkins M.J."/>
            <person name="Karaoz U."/>
            <person name="Brodie E.L."/>
            <person name="Williams K.H."/>
            <person name="Hubbard S.S."/>
            <person name="Banfield J.F."/>
        </authorList>
    </citation>
    <scope>NUCLEOTIDE SEQUENCE [LARGE SCALE GENOMIC DNA]</scope>
</reference>
<dbReference type="Pfam" id="PF13384">
    <property type="entry name" value="HTH_23"/>
    <property type="match status" value="1"/>
</dbReference>
<organism evidence="1 2">
    <name type="scientific">Candidatus Gottesmanbacteria bacterium RIFCSPHIGHO2_01_FULL_42_12</name>
    <dbReference type="NCBI Taxonomy" id="1798377"/>
    <lineage>
        <taxon>Bacteria</taxon>
        <taxon>Candidatus Gottesmaniibacteriota</taxon>
    </lineage>
</organism>
<accession>A0A1F5Z4A3</accession>
<dbReference type="AlphaFoldDB" id="A0A1F5Z4A3"/>
<comment type="caution">
    <text evidence="1">The sequence shown here is derived from an EMBL/GenBank/DDBJ whole genome shotgun (WGS) entry which is preliminary data.</text>
</comment>
<name>A0A1F5Z4A3_9BACT</name>